<keyword evidence="4 5" id="KW-0720">Serine protease</keyword>
<dbReference type="Gene3D" id="3.90.226.10">
    <property type="entry name" value="2-enoyl-CoA Hydratase, Chain A, domain 1"/>
    <property type="match status" value="1"/>
</dbReference>
<keyword evidence="8" id="KW-1185">Reference proteome</keyword>
<comment type="caution">
    <text evidence="7">The sequence shown here is derived from an EMBL/GenBank/DDBJ whole genome shotgun (WGS) entry which is preliminary data.</text>
</comment>
<name>A0ABT8CNL6_9FLAO</name>
<evidence type="ECO:0000313" key="8">
    <source>
        <dbReference type="Proteomes" id="UP001242368"/>
    </source>
</evidence>
<dbReference type="Pfam" id="PF11818">
    <property type="entry name" value="DUF3340"/>
    <property type="match status" value="1"/>
</dbReference>
<dbReference type="RefSeq" id="WP_290361929.1">
    <property type="nucleotide sequence ID" value="NZ_JAUFQU010000001.1"/>
</dbReference>
<comment type="similarity">
    <text evidence="1 5">Belongs to the peptidase S41A family.</text>
</comment>
<dbReference type="PROSITE" id="PS50106">
    <property type="entry name" value="PDZ"/>
    <property type="match status" value="1"/>
</dbReference>
<dbReference type="CDD" id="cd06782">
    <property type="entry name" value="cpPDZ_CPP-like"/>
    <property type="match status" value="1"/>
</dbReference>
<dbReference type="PANTHER" id="PTHR32060:SF22">
    <property type="entry name" value="CARBOXYL-TERMINAL-PROCESSING PEPTIDASE 3, CHLOROPLASTIC"/>
    <property type="match status" value="1"/>
</dbReference>
<dbReference type="Pfam" id="PF00595">
    <property type="entry name" value="PDZ"/>
    <property type="match status" value="1"/>
</dbReference>
<dbReference type="InterPro" id="IPR004447">
    <property type="entry name" value="Peptidase_S41A"/>
</dbReference>
<dbReference type="EC" id="3.4.21.102" evidence="7"/>
<proteinExistence type="inferred from homology"/>
<evidence type="ECO:0000256" key="5">
    <source>
        <dbReference type="RuleBase" id="RU004404"/>
    </source>
</evidence>
<dbReference type="InterPro" id="IPR020992">
    <property type="entry name" value="Tail_Prtase_C"/>
</dbReference>
<dbReference type="InterPro" id="IPR036034">
    <property type="entry name" value="PDZ_sf"/>
</dbReference>
<evidence type="ECO:0000259" key="6">
    <source>
        <dbReference type="PROSITE" id="PS50106"/>
    </source>
</evidence>
<dbReference type="SMART" id="SM00245">
    <property type="entry name" value="TSPc"/>
    <property type="match status" value="1"/>
</dbReference>
<evidence type="ECO:0000256" key="1">
    <source>
        <dbReference type="ARBA" id="ARBA00009179"/>
    </source>
</evidence>
<dbReference type="CDD" id="cd07560">
    <property type="entry name" value="Peptidase_S41_CPP"/>
    <property type="match status" value="1"/>
</dbReference>
<evidence type="ECO:0000313" key="7">
    <source>
        <dbReference type="EMBL" id="MDN3705779.1"/>
    </source>
</evidence>
<dbReference type="NCBIfam" id="TIGR00225">
    <property type="entry name" value="prc"/>
    <property type="match status" value="1"/>
</dbReference>
<keyword evidence="3 5" id="KW-0378">Hydrolase</keyword>
<reference evidence="8" key="1">
    <citation type="journal article" date="2019" name="Int. J. Syst. Evol. Microbiol.">
        <title>The Global Catalogue of Microorganisms (GCM) 10K type strain sequencing project: providing services to taxonomists for standard genome sequencing and annotation.</title>
        <authorList>
            <consortium name="The Broad Institute Genomics Platform"/>
            <consortium name="The Broad Institute Genome Sequencing Center for Infectious Disease"/>
            <person name="Wu L."/>
            <person name="Ma J."/>
        </authorList>
    </citation>
    <scope>NUCLEOTIDE SEQUENCE [LARGE SCALE GENOMIC DNA]</scope>
    <source>
        <strain evidence="8">CECT 7184</strain>
    </source>
</reference>
<dbReference type="SMART" id="SM00228">
    <property type="entry name" value="PDZ"/>
    <property type="match status" value="1"/>
</dbReference>
<dbReference type="Gene3D" id="2.30.42.10">
    <property type="match status" value="1"/>
</dbReference>
<evidence type="ECO:0000256" key="2">
    <source>
        <dbReference type="ARBA" id="ARBA00022670"/>
    </source>
</evidence>
<dbReference type="InterPro" id="IPR005151">
    <property type="entry name" value="Tail-specific_protease"/>
</dbReference>
<dbReference type="Pfam" id="PF17804">
    <property type="entry name" value="TSP_NTD"/>
    <property type="match status" value="1"/>
</dbReference>
<dbReference type="SUPFAM" id="SSF52096">
    <property type="entry name" value="ClpP/crotonase"/>
    <property type="match status" value="1"/>
</dbReference>
<keyword evidence="2 5" id="KW-0645">Protease</keyword>
<dbReference type="Pfam" id="PF03572">
    <property type="entry name" value="Peptidase_S41"/>
    <property type="match status" value="1"/>
</dbReference>
<dbReference type="SUPFAM" id="SSF50156">
    <property type="entry name" value="PDZ domain-like"/>
    <property type="match status" value="1"/>
</dbReference>
<feature type="domain" description="PDZ" evidence="6">
    <location>
        <begin position="277"/>
        <end position="347"/>
    </location>
</feature>
<dbReference type="Proteomes" id="UP001242368">
    <property type="component" value="Unassembled WGS sequence"/>
</dbReference>
<dbReference type="EMBL" id="JAUFQU010000001">
    <property type="protein sequence ID" value="MDN3705779.1"/>
    <property type="molecule type" value="Genomic_DNA"/>
</dbReference>
<accession>A0ABT8CNL6</accession>
<dbReference type="InterPro" id="IPR040573">
    <property type="entry name" value="TSP_N"/>
</dbReference>
<organism evidence="7 8">
    <name type="scientific">Paenimyroides ceti</name>
    <dbReference type="NCBI Taxonomy" id="395087"/>
    <lineage>
        <taxon>Bacteria</taxon>
        <taxon>Pseudomonadati</taxon>
        <taxon>Bacteroidota</taxon>
        <taxon>Flavobacteriia</taxon>
        <taxon>Flavobacteriales</taxon>
        <taxon>Flavobacteriaceae</taxon>
        <taxon>Paenimyroides</taxon>
    </lineage>
</organism>
<dbReference type="GO" id="GO:0004252">
    <property type="term" value="F:serine-type endopeptidase activity"/>
    <property type="evidence" value="ECO:0007669"/>
    <property type="project" value="UniProtKB-EC"/>
</dbReference>
<evidence type="ECO:0000256" key="4">
    <source>
        <dbReference type="ARBA" id="ARBA00022825"/>
    </source>
</evidence>
<gene>
    <name evidence="7" type="ORF">QW060_01405</name>
</gene>
<dbReference type="InterPro" id="IPR029045">
    <property type="entry name" value="ClpP/crotonase-like_dom_sf"/>
</dbReference>
<evidence type="ECO:0000256" key="3">
    <source>
        <dbReference type="ARBA" id="ARBA00022801"/>
    </source>
</evidence>
<dbReference type="PANTHER" id="PTHR32060">
    <property type="entry name" value="TAIL-SPECIFIC PROTEASE"/>
    <property type="match status" value="1"/>
</dbReference>
<protein>
    <submittedName>
        <fullName evidence="7">Carboxy terminal-processing peptidase</fullName>
        <ecNumber evidence="7">3.4.21.102</ecNumber>
    </submittedName>
</protein>
<dbReference type="InterPro" id="IPR001478">
    <property type="entry name" value="PDZ"/>
</dbReference>
<sequence length="723" mass="83694">MNAIWLFMKRNYKIILIVLAISAALWSFMPKKEKADPEKEALLMELLTYVIKNGHYAPSEINNEFSAKVYKEYIKAIDPNKRFLLQTDIDELNQYEFLIDDFILARRFDLFDKSYQILQKRMKESQAIYKEILSQPFDFNVKEEINTDFDKMPFAKDEAALKERWRKQLKLNVLSNIEDKIKLQEGQDVEEESFEEPNEEIKITEKKTVKKEPVEKKSMQELEKEARESTLKSLNEYFEAIEEISRTEWLSIYINSILEQFDPHTSYFAPEDKEKFDVSMSGSMEGIGAQLRKKNDYTEITEIIPGGPAWKGKELENGDVIMKVAQGNEEPVDIAGMRLENVVKMIKGKKNTEVRLTVKKVDGTIKVISIMRDKFELEETYAKSVIIDTKDGKYGMIQLPKFYIDFETKDNRNAFTDVAKEIEYLKQQNVKGIIMDLRNNGGGSLQTVVDMVGLFIEQGPVVQVKSQKGARNVLFDKDQKVQWDGPLVVLINNYSASASEIFAAAIQDYNRGLILGSKHSFGKGTVQNMFDLNSLLKLDNVDLGAIKFTSQKFYRVNGGSTQLKGVESDIVLPDRFSHIDTGERDRENAMPWDKIEKANYKPLANNFKKVIENSNKRVLNNSQFRLIDENAQWISQRKDENVFSLNYNDFTKKSKEIEEKAKKFKALKDYKNSLKFTSLPYEEALFANDSILKRKRDRWHEGLNNDVYVEEAVNVLQEITSKK</sequence>